<comment type="similarity">
    <text evidence="2">Belongs to the actin family.</text>
</comment>
<dbReference type="SUPFAM" id="SSF53067">
    <property type="entry name" value="Actin-like ATPase domain"/>
    <property type="match status" value="1"/>
</dbReference>
<dbReference type="AlphaFoldDB" id="A0A813PMJ8"/>
<proteinExistence type="inferred from homology"/>
<dbReference type="InterPro" id="IPR043129">
    <property type="entry name" value="ATPase_NBD"/>
</dbReference>
<dbReference type="Gene3D" id="3.30.420.40">
    <property type="match status" value="2"/>
</dbReference>
<organism evidence="3 4">
    <name type="scientific">Adineta steineri</name>
    <dbReference type="NCBI Taxonomy" id="433720"/>
    <lineage>
        <taxon>Eukaryota</taxon>
        <taxon>Metazoa</taxon>
        <taxon>Spiralia</taxon>
        <taxon>Gnathifera</taxon>
        <taxon>Rotifera</taxon>
        <taxon>Eurotatoria</taxon>
        <taxon>Bdelloidea</taxon>
        <taxon>Adinetida</taxon>
        <taxon>Adinetidae</taxon>
        <taxon>Adineta</taxon>
    </lineage>
</organism>
<evidence type="ECO:0008006" key="5">
    <source>
        <dbReference type="Google" id="ProtNLM"/>
    </source>
</evidence>
<dbReference type="Pfam" id="PF00022">
    <property type="entry name" value="Actin"/>
    <property type="match status" value="1"/>
</dbReference>
<accession>A0A813PMJ8</accession>
<dbReference type="Proteomes" id="UP000663845">
    <property type="component" value="Unassembled WGS sequence"/>
</dbReference>
<evidence type="ECO:0000313" key="4">
    <source>
        <dbReference type="Proteomes" id="UP000663845"/>
    </source>
</evidence>
<dbReference type="InterPro" id="IPR004000">
    <property type="entry name" value="Actin"/>
</dbReference>
<evidence type="ECO:0000256" key="2">
    <source>
        <dbReference type="RuleBase" id="RU000487"/>
    </source>
</evidence>
<sequence>MKKARLPLSENPYAIDYILPDYNETKQGYVQSAVSSNNIDNSKKNLTKQQQQIVRMNVERFTIPEILFRPSMIGIDQAGIAESIYNSVEELPEHIRPSLYNNILLIGGNCLFPNFKQRLENELRSMIKDDYPLRITLPEDPIMYGLHAGVNLTNSSDYGNYCVTKREYDEHGVAICHRKFSDNC</sequence>
<dbReference type="PANTHER" id="PTHR11937">
    <property type="entry name" value="ACTIN"/>
    <property type="match status" value="1"/>
</dbReference>
<dbReference type="EMBL" id="CAJNOG010000013">
    <property type="protein sequence ID" value="CAF0752703.1"/>
    <property type="molecule type" value="Genomic_DNA"/>
</dbReference>
<dbReference type="SMART" id="SM00268">
    <property type="entry name" value="ACTIN"/>
    <property type="match status" value="1"/>
</dbReference>
<evidence type="ECO:0000313" key="3">
    <source>
        <dbReference type="EMBL" id="CAF0752703.1"/>
    </source>
</evidence>
<name>A0A813PMJ8_9BILA</name>
<comment type="caution">
    <text evidence="3">The sequence shown here is derived from an EMBL/GenBank/DDBJ whole genome shotgun (WGS) entry which is preliminary data.</text>
</comment>
<evidence type="ECO:0000256" key="1">
    <source>
        <dbReference type="ARBA" id="ARBA00003520"/>
    </source>
</evidence>
<dbReference type="Gene3D" id="3.90.640.10">
    <property type="entry name" value="Actin, Chain A, domain 4"/>
    <property type="match status" value="1"/>
</dbReference>
<gene>
    <name evidence="3" type="ORF">JYZ213_LOCUS2586</name>
</gene>
<protein>
    <recommendedName>
        <fullName evidence="5">Actin-related protein 6</fullName>
    </recommendedName>
</protein>
<comment type="function">
    <text evidence="1">Actins are highly conserved proteins that are involved in various types of cell motility and are ubiquitously expressed in all eukaryotic cells.</text>
</comment>
<reference evidence="3" key="1">
    <citation type="submission" date="2021-02" db="EMBL/GenBank/DDBJ databases">
        <authorList>
            <person name="Nowell W R."/>
        </authorList>
    </citation>
    <scope>NUCLEOTIDE SEQUENCE</scope>
</reference>